<dbReference type="EMBL" id="MCFD01000013">
    <property type="protein sequence ID" value="ORX67121.1"/>
    <property type="molecule type" value="Genomic_DNA"/>
</dbReference>
<accession>A0A1Y1W0U8</accession>
<reference evidence="1 2" key="1">
    <citation type="submission" date="2016-07" db="EMBL/GenBank/DDBJ databases">
        <title>Pervasive Adenine N6-methylation of Active Genes in Fungi.</title>
        <authorList>
            <consortium name="DOE Joint Genome Institute"/>
            <person name="Mondo S.J."/>
            <person name="Dannebaum R.O."/>
            <person name="Kuo R.C."/>
            <person name="Labutti K."/>
            <person name="Haridas S."/>
            <person name="Kuo A."/>
            <person name="Salamov A."/>
            <person name="Ahrendt S.R."/>
            <person name="Lipzen A."/>
            <person name="Sullivan W."/>
            <person name="Andreopoulos W.B."/>
            <person name="Clum A."/>
            <person name="Lindquist E."/>
            <person name="Daum C."/>
            <person name="Ramamoorthy G.K."/>
            <person name="Gryganskyi A."/>
            <person name="Culley D."/>
            <person name="Magnuson J.K."/>
            <person name="James T.Y."/>
            <person name="O'Malley M.A."/>
            <person name="Stajich J.E."/>
            <person name="Spatafora J.W."/>
            <person name="Visel A."/>
            <person name="Grigoriev I.V."/>
        </authorList>
    </citation>
    <scope>NUCLEOTIDE SEQUENCE [LARGE SCALE GENOMIC DNA]</scope>
    <source>
        <strain evidence="1 2">ATCC 12442</strain>
    </source>
</reference>
<comment type="caution">
    <text evidence="1">The sequence shown here is derived from an EMBL/GenBank/DDBJ whole genome shotgun (WGS) entry which is preliminary data.</text>
</comment>
<proteinExistence type="predicted"/>
<sequence>MFLGTGLFSAGDKQEIHLARVEAARTARLIVDLCPHATGLWFHHLRDWCTIKGLLYGIPGVGSEIMLLLRTELHSQLTQLQIARPFPKALGKPFASNLEILDIDLDLLSELTSLPKIPIKHLRKLALYAIRRQIDWDVFEVEPDGEMTFGHLEEIVLQFANGHANSGYFVTDKCNVAFPVTTCVKTIGLLDTSVAIQNYLKKGQCRPLMLVEDPFTFATRSLNVLYCATYVHIMYLYRHNDEQTAYTSHCMHKLYRHRNKWVRGLRLTGINYPMPVKINWKGLRWMHIEASIADINSIINVVSQLKDLEALIIDCFSMKRSHLTVPERGEHFADQTSMFYSIDEAVSNISDEVGSKLTRLDIRSRKALCVDSVLRLTAIMPNLQELGVNEESIEAVSMRSSNPRIRIREFTVHIDEVDKARDKYYCE</sequence>
<protein>
    <submittedName>
        <fullName evidence="1">Uncharacterized protein</fullName>
    </submittedName>
</protein>
<name>A0A1Y1W0U8_9FUNG</name>
<dbReference type="OrthoDB" id="10534193at2759"/>
<keyword evidence="2" id="KW-1185">Reference proteome</keyword>
<organism evidence="1 2">
    <name type="scientific">Linderina pennispora</name>
    <dbReference type="NCBI Taxonomy" id="61395"/>
    <lineage>
        <taxon>Eukaryota</taxon>
        <taxon>Fungi</taxon>
        <taxon>Fungi incertae sedis</taxon>
        <taxon>Zoopagomycota</taxon>
        <taxon>Kickxellomycotina</taxon>
        <taxon>Kickxellomycetes</taxon>
        <taxon>Kickxellales</taxon>
        <taxon>Kickxellaceae</taxon>
        <taxon>Linderina</taxon>
    </lineage>
</organism>
<dbReference type="RefSeq" id="XP_040741043.1">
    <property type="nucleotide sequence ID" value="XM_040885708.1"/>
</dbReference>
<dbReference type="AlphaFoldDB" id="A0A1Y1W0U8"/>
<evidence type="ECO:0000313" key="1">
    <source>
        <dbReference type="EMBL" id="ORX67121.1"/>
    </source>
</evidence>
<gene>
    <name evidence="1" type="ORF">DL89DRAFT_259647</name>
</gene>
<dbReference type="Proteomes" id="UP000193922">
    <property type="component" value="Unassembled WGS sequence"/>
</dbReference>
<dbReference type="GeneID" id="63802356"/>
<evidence type="ECO:0000313" key="2">
    <source>
        <dbReference type="Proteomes" id="UP000193922"/>
    </source>
</evidence>